<dbReference type="GO" id="GO:0005886">
    <property type="term" value="C:plasma membrane"/>
    <property type="evidence" value="ECO:0007669"/>
    <property type="project" value="UniProtKB-SubCell"/>
</dbReference>
<feature type="transmembrane region" description="Helical" evidence="10">
    <location>
        <begin position="427"/>
        <end position="445"/>
    </location>
</feature>
<evidence type="ECO:0000256" key="5">
    <source>
        <dbReference type="ARBA" id="ARBA00022475"/>
    </source>
</evidence>
<dbReference type="AlphaFoldDB" id="A0A4V1QV83"/>
<dbReference type="Proteomes" id="UP000291269">
    <property type="component" value="Unassembled WGS sequence"/>
</dbReference>
<keyword evidence="7 10" id="KW-1133">Transmembrane helix</keyword>
<reference evidence="11 12" key="1">
    <citation type="journal article" date="2019" name="Gut">
        <title>Antibiotics-induced monodominance of a novel gut bacterial order.</title>
        <authorList>
            <person name="Hildebrand F."/>
            <person name="Moitinho-Silva L."/>
            <person name="Blasche S."/>
            <person name="Jahn M.T."/>
            <person name="Gossmann T.I."/>
            <person name="Heuerta-Cepas J."/>
            <person name="Hercog R."/>
            <person name="Luetge M."/>
            <person name="Bahram M."/>
            <person name="Pryszlak A."/>
            <person name="Alves R.J."/>
            <person name="Waszak S.M."/>
            <person name="Zhu A."/>
            <person name="Ye L."/>
            <person name="Costea P.I."/>
            <person name="Aalvink S."/>
            <person name="Belzer C."/>
            <person name="Forslund S.K."/>
            <person name="Sunagawa S."/>
            <person name="Hentschel U."/>
            <person name="Merten C."/>
            <person name="Patil K.R."/>
            <person name="Benes V."/>
            <person name="Bork P."/>
        </authorList>
    </citation>
    <scope>NUCLEOTIDE SEQUENCE [LARGE SCALE GENOMIC DNA]</scope>
    <source>
        <strain evidence="11 12">HDS1380</strain>
    </source>
</reference>
<evidence type="ECO:0000256" key="8">
    <source>
        <dbReference type="ARBA" id="ARBA00023136"/>
    </source>
</evidence>
<feature type="transmembrane region" description="Helical" evidence="10">
    <location>
        <begin position="320"/>
        <end position="341"/>
    </location>
</feature>
<evidence type="ECO:0000256" key="3">
    <source>
        <dbReference type="ARBA" id="ARBA00022106"/>
    </source>
</evidence>
<gene>
    <name evidence="11" type="ORF">ESZ91_05035</name>
</gene>
<evidence type="ECO:0000256" key="6">
    <source>
        <dbReference type="ARBA" id="ARBA00022692"/>
    </source>
</evidence>
<protein>
    <recommendedName>
        <fullName evidence="3">Multidrug export protein MepA</fullName>
    </recommendedName>
</protein>
<dbReference type="GO" id="GO:0046677">
    <property type="term" value="P:response to antibiotic"/>
    <property type="evidence" value="ECO:0007669"/>
    <property type="project" value="UniProtKB-KW"/>
</dbReference>
<keyword evidence="5" id="KW-1003">Cell membrane</keyword>
<dbReference type="GO" id="GO:0042910">
    <property type="term" value="F:xenobiotic transmembrane transporter activity"/>
    <property type="evidence" value="ECO:0007669"/>
    <property type="project" value="InterPro"/>
</dbReference>
<comment type="similarity">
    <text evidence="2">Belongs to the multi antimicrobial extrusion (MATE) (TC 2.A.66.1) family. MepA subfamily.</text>
</comment>
<dbReference type="NCBIfam" id="TIGR00797">
    <property type="entry name" value="matE"/>
    <property type="match status" value="1"/>
</dbReference>
<accession>A0A4V1QV83</accession>
<feature type="transmembrane region" description="Helical" evidence="10">
    <location>
        <begin position="361"/>
        <end position="378"/>
    </location>
</feature>
<evidence type="ECO:0000256" key="9">
    <source>
        <dbReference type="ARBA" id="ARBA00023251"/>
    </source>
</evidence>
<proteinExistence type="inferred from homology"/>
<keyword evidence="12" id="KW-1185">Reference proteome</keyword>
<name>A0A4V1QV83_9FIRM</name>
<comment type="subcellular location">
    <subcellularLocation>
        <location evidence="1">Cell membrane</location>
        <topology evidence="1">Multi-pass membrane protein</topology>
    </subcellularLocation>
</comment>
<dbReference type="InterPro" id="IPR045070">
    <property type="entry name" value="MATE_MepA-like"/>
</dbReference>
<feature type="transmembrane region" description="Helical" evidence="10">
    <location>
        <begin position="273"/>
        <end position="292"/>
    </location>
</feature>
<dbReference type="PIRSF" id="PIRSF006603">
    <property type="entry name" value="DinF"/>
    <property type="match status" value="1"/>
</dbReference>
<organism evidence="11 12">
    <name type="scientific">Candidatus Borkfalkia ceftriaxoniphila</name>
    <dbReference type="NCBI Taxonomy" id="2508949"/>
    <lineage>
        <taxon>Bacteria</taxon>
        <taxon>Bacillati</taxon>
        <taxon>Bacillota</taxon>
        <taxon>Clostridia</taxon>
        <taxon>Christensenellales</taxon>
        <taxon>Christensenellaceae</taxon>
        <taxon>Candidatus Borkfalkia</taxon>
    </lineage>
</organism>
<keyword evidence="9" id="KW-0046">Antibiotic resistance</keyword>
<evidence type="ECO:0000313" key="11">
    <source>
        <dbReference type="EMBL" id="RXZ61756.1"/>
    </source>
</evidence>
<keyword evidence="4" id="KW-0813">Transport</keyword>
<keyword evidence="8 10" id="KW-0472">Membrane</keyword>
<feature type="transmembrane region" description="Helical" evidence="10">
    <location>
        <begin position="52"/>
        <end position="73"/>
    </location>
</feature>
<feature type="transmembrane region" description="Helical" evidence="10">
    <location>
        <begin position="162"/>
        <end position="181"/>
    </location>
</feature>
<evidence type="ECO:0000313" key="12">
    <source>
        <dbReference type="Proteomes" id="UP000291269"/>
    </source>
</evidence>
<evidence type="ECO:0000256" key="2">
    <source>
        <dbReference type="ARBA" id="ARBA00008417"/>
    </source>
</evidence>
<feature type="transmembrane region" description="Helical" evidence="10">
    <location>
        <begin position="137"/>
        <end position="155"/>
    </location>
</feature>
<dbReference type="InterPro" id="IPR002528">
    <property type="entry name" value="MATE_fam"/>
</dbReference>
<dbReference type="PANTHER" id="PTHR43823:SF3">
    <property type="entry name" value="MULTIDRUG EXPORT PROTEIN MEPA"/>
    <property type="match status" value="1"/>
</dbReference>
<dbReference type="InterPro" id="IPR048279">
    <property type="entry name" value="MdtK-like"/>
</dbReference>
<evidence type="ECO:0000256" key="4">
    <source>
        <dbReference type="ARBA" id="ARBA00022448"/>
    </source>
</evidence>
<sequence length="454" mass="48473">MKALDLGNKNVFSTVVKLAVPAMAAQFINVLYSVVDRMFVGNIETIGDTALAGVGVCAPVATLISSFAFWVGLGGAPMFAMALGRKREDESRKILSNALLALVALAVFVSAATTVFIRPLLMTFGASENTYVYAREYLLIYAAGAIFSITAVGLNQFIIAQGYAGVGMMTTIIGAVANVALDPLFIFAFRMNVAGAALATVLSQFLSFLFVIVFLRKKNTKVRLTAGGYSIKTIVKTLKMGISPFLIMATDSAIIIVFNAVLQRYGGASGDMWITASTVVVAFSSLVLNPLMGISTGTQPVLSYNYGAKNIPLIKRAEKCILGMCLAFTALMFALSFAGAAPFAKLFTSNPQIVENSVWGIRIYMIGVIPLSFQYAFVDGFTGLGQPQYAIVLSMLRKMVFYLVSLLVLPAFLGVEAAFYAQPIADVAGSLASTVAFAVFFPKVLRKRQNATIG</sequence>
<dbReference type="OrthoDB" id="9811110at2"/>
<dbReference type="CDD" id="cd13143">
    <property type="entry name" value="MATE_MepA_like"/>
    <property type="match status" value="1"/>
</dbReference>
<dbReference type="RefSeq" id="WP_129224734.1">
    <property type="nucleotide sequence ID" value="NZ_SDOZ01000002.1"/>
</dbReference>
<dbReference type="PANTHER" id="PTHR43823">
    <property type="entry name" value="SPORULATION PROTEIN YKVU"/>
    <property type="match status" value="1"/>
</dbReference>
<feature type="transmembrane region" description="Helical" evidence="10">
    <location>
        <begin position="94"/>
        <end position="117"/>
    </location>
</feature>
<keyword evidence="6 10" id="KW-0812">Transmembrane</keyword>
<evidence type="ECO:0000256" key="1">
    <source>
        <dbReference type="ARBA" id="ARBA00004651"/>
    </source>
</evidence>
<feature type="transmembrane region" description="Helical" evidence="10">
    <location>
        <begin position="399"/>
        <end position="421"/>
    </location>
</feature>
<dbReference type="Pfam" id="PF01554">
    <property type="entry name" value="MatE"/>
    <property type="match status" value="2"/>
</dbReference>
<feature type="transmembrane region" description="Helical" evidence="10">
    <location>
        <begin position="193"/>
        <end position="215"/>
    </location>
</feature>
<feature type="transmembrane region" description="Helical" evidence="10">
    <location>
        <begin position="242"/>
        <end position="261"/>
    </location>
</feature>
<dbReference type="GO" id="GO:0015297">
    <property type="term" value="F:antiporter activity"/>
    <property type="evidence" value="ECO:0007669"/>
    <property type="project" value="InterPro"/>
</dbReference>
<comment type="caution">
    <text evidence="11">The sequence shown here is derived from an EMBL/GenBank/DDBJ whole genome shotgun (WGS) entry which is preliminary data.</text>
</comment>
<dbReference type="EMBL" id="SDOZ01000002">
    <property type="protein sequence ID" value="RXZ61756.1"/>
    <property type="molecule type" value="Genomic_DNA"/>
</dbReference>
<evidence type="ECO:0000256" key="10">
    <source>
        <dbReference type="SAM" id="Phobius"/>
    </source>
</evidence>
<dbReference type="InterPro" id="IPR051327">
    <property type="entry name" value="MATE_MepA_subfamily"/>
</dbReference>
<feature type="transmembrane region" description="Helical" evidence="10">
    <location>
        <begin position="12"/>
        <end position="32"/>
    </location>
</feature>
<evidence type="ECO:0000256" key="7">
    <source>
        <dbReference type="ARBA" id="ARBA00022989"/>
    </source>
</evidence>